<dbReference type="SUPFAM" id="SSF51011">
    <property type="entry name" value="Glycosyl hydrolase domain"/>
    <property type="match status" value="1"/>
</dbReference>
<reference evidence="4" key="1">
    <citation type="journal article" date="2019" name="Int. J. Syst. Evol. Microbiol.">
        <title>The Global Catalogue of Microorganisms (GCM) 10K type strain sequencing project: providing services to taxonomists for standard genome sequencing and annotation.</title>
        <authorList>
            <consortium name="The Broad Institute Genomics Platform"/>
            <consortium name="The Broad Institute Genome Sequencing Center for Infectious Disease"/>
            <person name="Wu L."/>
            <person name="Ma J."/>
        </authorList>
    </citation>
    <scope>NUCLEOTIDE SEQUENCE [LARGE SCALE GENOMIC DNA]</scope>
    <source>
        <strain evidence="4">JCM 16601</strain>
    </source>
</reference>
<comment type="caution">
    <text evidence="3">The sequence shown here is derived from an EMBL/GenBank/DDBJ whole genome shotgun (WGS) entry which is preliminary data.</text>
</comment>
<dbReference type="Gene3D" id="2.60.40.1080">
    <property type="match status" value="2"/>
</dbReference>
<dbReference type="CDD" id="cd11313">
    <property type="entry name" value="AmyAc_arch_bac_AmyA"/>
    <property type="match status" value="1"/>
</dbReference>
<dbReference type="SMART" id="SM00635">
    <property type="entry name" value="BID_2"/>
    <property type="match status" value="2"/>
</dbReference>
<protein>
    <recommendedName>
        <fullName evidence="5">Alpha-amylase</fullName>
    </recommendedName>
</protein>
<dbReference type="InterPro" id="IPR008964">
    <property type="entry name" value="Invasin/intimin_cell_adhesion"/>
</dbReference>
<keyword evidence="4" id="KW-1185">Reference proteome</keyword>
<dbReference type="SUPFAM" id="SSF49373">
    <property type="entry name" value="Invasin/intimin cell-adhesion fragments"/>
    <property type="match status" value="2"/>
</dbReference>
<accession>A0ABP7R6L5</accession>
<feature type="domain" description="BIG2" evidence="1">
    <location>
        <begin position="440"/>
        <end position="517"/>
    </location>
</feature>
<dbReference type="Proteomes" id="UP001500742">
    <property type="component" value="Unassembled WGS sequence"/>
</dbReference>
<evidence type="ECO:0000259" key="1">
    <source>
        <dbReference type="SMART" id="SM00635"/>
    </source>
</evidence>
<sequence length="837" mass="89365">MAAHAQDPAQYGTPFANVPNPMDVNLYQVNIRPFSAAGNLAGVAARLDNIKAVGTNVIYLMPIYPHGTDAKSSNSPYCIKDFNGVATEYGSLTDLRTLVDGAHSRGMAVILDFVVNGSSWDHPWTTQHPDWYNHDGSGNITQLASFPDIAGFNLTNTSLRTAIINAMRYWVFAANVDGFRCDFANNPPLDFWTQAISNLRGISSHTLLMFAEGDRRENFQTGFDFNFGDQFYYNALKKIALNGENVANDITNSTNYEYTDATGSQQMIRYTDNHDVDGSSDGGPLTIFKGTSGVMANFVVCAYMRGVPFLFGSQEVAFNQQIFWPYTNVKIDWTQNASVTAEFAKVLNYRTSSTAIRRGTMTSYADANVCAFTKISGTEKVVVMVNLRNATSSYTIPAGIAGTYNDAYSGTAKTLTSGATQTLNPFQYIVLTNANVAPVAVTGVSVSPTTASVAAGLTQQLTATIAPANATNTTVTWTSSNAAVATVSATGLVTAVAAGTATITVKTADGAKTAASTITVTAGTSFTVHFSPPSGWGTGIKIYWWSAMPAGVLADGSWPGVNMTNEGNGWFSYTFTNVTSTNLIFNDGTNQTADLNRTKNGWYINGTWYDTNPGTTVAVTGVTVSPTTATIAINATQQITATVAPANATNKTVTYTSSNTTVATVSATGLVTGKAAGTATITATTQDSAKTAVATITVNAGGTTTYYQIVNRFVANAYLYDAGNGKVAYGTTASGNAYQWTKVDAGGGYYLLKNRATGNLMHVEDQNGNVECTTANTTWYSAMWLSATATDGWSYIQNRWQTSEWIHIENQTGLAQYAGPQTGWYSAMWQFVNPVTQ</sequence>
<dbReference type="InterPro" id="IPR013780">
    <property type="entry name" value="Glyco_hydro_b"/>
</dbReference>
<dbReference type="InterPro" id="IPR031965">
    <property type="entry name" value="CBM26"/>
</dbReference>
<dbReference type="PANTHER" id="PTHR10357">
    <property type="entry name" value="ALPHA-AMYLASE FAMILY MEMBER"/>
    <property type="match status" value="1"/>
</dbReference>
<dbReference type="Gene3D" id="2.80.10.50">
    <property type="match status" value="1"/>
</dbReference>
<dbReference type="InterPro" id="IPR017853">
    <property type="entry name" value="GH"/>
</dbReference>
<proteinExistence type="predicted"/>
<evidence type="ECO:0008006" key="5">
    <source>
        <dbReference type="Google" id="ProtNLM"/>
    </source>
</evidence>
<dbReference type="Gene3D" id="3.20.20.80">
    <property type="entry name" value="Glycosidases"/>
    <property type="match status" value="1"/>
</dbReference>
<dbReference type="InterPro" id="IPR035992">
    <property type="entry name" value="Ricin_B-like_lectins"/>
</dbReference>
<dbReference type="Gene3D" id="2.60.40.10">
    <property type="entry name" value="Immunoglobulins"/>
    <property type="match status" value="1"/>
</dbReference>
<feature type="domain" description="Glycosyl hydrolase family 13 catalytic" evidence="2">
    <location>
        <begin position="28"/>
        <end position="350"/>
    </location>
</feature>
<dbReference type="Pfam" id="PF00128">
    <property type="entry name" value="Alpha-amylase"/>
    <property type="match status" value="1"/>
</dbReference>
<organism evidence="3 4">
    <name type="scientific">Mucilaginibacter dorajii</name>
    <dbReference type="NCBI Taxonomy" id="692994"/>
    <lineage>
        <taxon>Bacteria</taxon>
        <taxon>Pseudomonadati</taxon>
        <taxon>Bacteroidota</taxon>
        <taxon>Sphingobacteriia</taxon>
        <taxon>Sphingobacteriales</taxon>
        <taxon>Sphingobacteriaceae</taxon>
        <taxon>Mucilaginibacter</taxon>
    </lineage>
</organism>
<dbReference type="Gene3D" id="2.60.40.1180">
    <property type="entry name" value="Golgi alpha-mannosidase II"/>
    <property type="match status" value="1"/>
</dbReference>
<dbReference type="Pfam" id="PF02368">
    <property type="entry name" value="Big_2"/>
    <property type="match status" value="2"/>
</dbReference>
<dbReference type="EMBL" id="BAAAZC010000051">
    <property type="protein sequence ID" value="GAA3993340.1"/>
    <property type="molecule type" value="Genomic_DNA"/>
</dbReference>
<dbReference type="SUPFAM" id="SSF51445">
    <property type="entry name" value="(Trans)glycosidases"/>
    <property type="match status" value="1"/>
</dbReference>
<dbReference type="PANTHER" id="PTHR10357:SF205">
    <property type="entry name" value="O-GLYCOSYL HYDROLASE FAMILY 13"/>
    <property type="match status" value="1"/>
</dbReference>
<evidence type="ECO:0000259" key="2">
    <source>
        <dbReference type="SMART" id="SM00642"/>
    </source>
</evidence>
<dbReference type="InterPro" id="IPR003343">
    <property type="entry name" value="Big_2"/>
</dbReference>
<name>A0ABP7R6L5_9SPHI</name>
<dbReference type="SMART" id="SM00642">
    <property type="entry name" value="Aamy"/>
    <property type="match status" value="1"/>
</dbReference>
<evidence type="ECO:0000313" key="3">
    <source>
        <dbReference type="EMBL" id="GAA3993340.1"/>
    </source>
</evidence>
<dbReference type="InterPro" id="IPR006047">
    <property type="entry name" value="GH13_cat_dom"/>
</dbReference>
<gene>
    <name evidence="3" type="ORF">GCM10022210_54030</name>
</gene>
<dbReference type="Pfam" id="PF16738">
    <property type="entry name" value="CBM26"/>
    <property type="match status" value="1"/>
</dbReference>
<dbReference type="SUPFAM" id="SSF50370">
    <property type="entry name" value="Ricin B-like lectins"/>
    <property type="match status" value="1"/>
</dbReference>
<dbReference type="InterPro" id="IPR013783">
    <property type="entry name" value="Ig-like_fold"/>
</dbReference>
<dbReference type="CDD" id="cd23432">
    <property type="entry name" value="beta-trefoil_Ricin_EndoBetaGal-like"/>
    <property type="match status" value="1"/>
</dbReference>
<feature type="domain" description="BIG2" evidence="1">
    <location>
        <begin position="618"/>
        <end position="695"/>
    </location>
</feature>
<evidence type="ECO:0000313" key="4">
    <source>
        <dbReference type="Proteomes" id="UP001500742"/>
    </source>
</evidence>